<dbReference type="SUPFAM" id="SSF52317">
    <property type="entry name" value="Class I glutamine amidotransferase-like"/>
    <property type="match status" value="1"/>
</dbReference>
<protein>
    <submittedName>
        <fullName evidence="5">Helix-turn-helix domain-containing protein</fullName>
    </submittedName>
</protein>
<comment type="caution">
    <text evidence="5">The sequence shown here is derived from an EMBL/GenBank/DDBJ whole genome shotgun (WGS) entry which is preliminary data.</text>
</comment>
<dbReference type="InterPro" id="IPR002818">
    <property type="entry name" value="DJ-1/PfpI"/>
</dbReference>
<dbReference type="EMBL" id="JALIEB010000032">
    <property type="protein sequence ID" value="MCV3274219.1"/>
    <property type="molecule type" value="Genomic_DNA"/>
</dbReference>
<dbReference type="InterPro" id="IPR009057">
    <property type="entry name" value="Homeodomain-like_sf"/>
</dbReference>
<sequence>MAVFKSLKTVVLALPCAGTSTMFGILDVMGSVGRDWEMLHGLAPRSPLFDVSLLSPDGRAYSDVNGRAVVPEGRLSDASANQPPPDLVIIPDLHIDVHAPFPTDLEPVAEWLRNVAAQGALITSVCSGAWLLAHAGLLDGLDATTHWAYADKIARLHPEVRMRRERILVPAGEGHRIVTAGGASAWGDLMLYLIARFGGQEEARRISKIYLLQPHTDSQLCYASLLAGRQHEDAIVAEAQVWAAGNYADPAPVAAMAKVAGLSERSLLRRFRRATGQTPVEYIQTLRVEEAKQMLETTDMSIEDIAEEVGYTETSSFRSAFRRNVGISASVYRRKHATVAPLTDTKGIA</sequence>
<keyword evidence="6" id="KW-1185">Reference proteome</keyword>
<evidence type="ECO:0000259" key="4">
    <source>
        <dbReference type="PROSITE" id="PS01124"/>
    </source>
</evidence>
<keyword evidence="2" id="KW-0238">DNA-binding</keyword>
<dbReference type="Gene3D" id="3.40.50.880">
    <property type="match status" value="1"/>
</dbReference>
<reference evidence="5 6" key="1">
    <citation type="submission" date="2022-04" db="EMBL/GenBank/DDBJ databases">
        <title>Roseobacter sp. WL0113 is a bacterium isolated from neritic sediment.</title>
        <authorList>
            <person name="Wang L."/>
            <person name="He W."/>
            <person name="Zhang D.-F."/>
        </authorList>
    </citation>
    <scope>NUCLEOTIDE SEQUENCE [LARGE SCALE GENOMIC DNA]</scope>
    <source>
        <strain evidence="5 6">WL0113</strain>
    </source>
</reference>
<dbReference type="InterPro" id="IPR029062">
    <property type="entry name" value="Class_I_gatase-like"/>
</dbReference>
<keyword evidence="1" id="KW-0805">Transcription regulation</keyword>
<dbReference type="SUPFAM" id="SSF46689">
    <property type="entry name" value="Homeodomain-like"/>
    <property type="match status" value="2"/>
</dbReference>
<dbReference type="RefSeq" id="WP_263846424.1">
    <property type="nucleotide sequence ID" value="NZ_JALIEB010000032.1"/>
</dbReference>
<dbReference type="Pfam" id="PF12833">
    <property type="entry name" value="HTH_18"/>
    <property type="match status" value="1"/>
</dbReference>
<gene>
    <name evidence="5" type="ORF">MUB52_22540</name>
</gene>
<evidence type="ECO:0000256" key="1">
    <source>
        <dbReference type="ARBA" id="ARBA00023015"/>
    </source>
</evidence>
<dbReference type="InterPro" id="IPR018062">
    <property type="entry name" value="HTH_AraC-typ_CS"/>
</dbReference>
<dbReference type="SMART" id="SM00342">
    <property type="entry name" value="HTH_ARAC"/>
    <property type="match status" value="1"/>
</dbReference>
<dbReference type="Proteomes" id="UP001208690">
    <property type="component" value="Unassembled WGS sequence"/>
</dbReference>
<evidence type="ECO:0000313" key="5">
    <source>
        <dbReference type="EMBL" id="MCV3274219.1"/>
    </source>
</evidence>
<proteinExistence type="predicted"/>
<keyword evidence="3" id="KW-0804">Transcription</keyword>
<dbReference type="PANTHER" id="PTHR43130">
    <property type="entry name" value="ARAC-FAMILY TRANSCRIPTIONAL REGULATOR"/>
    <property type="match status" value="1"/>
</dbReference>
<accession>A0ABT3BKX0</accession>
<evidence type="ECO:0000256" key="3">
    <source>
        <dbReference type="ARBA" id="ARBA00023163"/>
    </source>
</evidence>
<dbReference type="Pfam" id="PF01965">
    <property type="entry name" value="DJ-1_PfpI"/>
    <property type="match status" value="1"/>
</dbReference>
<dbReference type="PROSITE" id="PS00041">
    <property type="entry name" value="HTH_ARAC_FAMILY_1"/>
    <property type="match status" value="1"/>
</dbReference>
<evidence type="ECO:0000313" key="6">
    <source>
        <dbReference type="Proteomes" id="UP001208690"/>
    </source>
</evidence>
<evidence type="ECO:0000256" key="2">
    <source>
        <dbReference type="ARBA" id="ARBA00023125"/>
    </source>
</evidence>
<dbReference type="PROSITE" id="PS01124">
    <property type="entry name" value="HTH_ARAC_FAMILY_2"/>
    <property type="match status" value="1"/>
</dbReference>
<dbReference type="PANTHER" id="PTHR43130:SF3">
    <property type="entry name" value="HTH-TYPE TRANSCRIPTIONAL REGULATOR RV1931C"/>
    <property type="match status" value="1"/>
</dbReference>
<feature type="domain" description="HTH araC/xylS-type" evidence="4">
    <location>
        <begin position="237"/>
        <end position="335"/>
    </location>
</feature>
<organism evidence="5 6">
    <name type="scientific">Roseobacter sinensis</name>
    <dbReference type="NCBI Taxonomy" id="2931391"/>
    <lineage>
        <taxon>Bacteria</taxon>
        <taxon>Pseudomonadati</taxon>
        <taxon>Pseudomonadota</taxon>
        <taxon>Alphaproteobacteria</taxon>
        <taxon>Rhodobacterales</taxon>
        <taxon>Roseobacteraceae</taxon>
        <taxon>Roseobacter</taxon>
    </lineage>
</organism>
<name>A0ABT3BKX0_9RHOB</name>
<dbReference type="InterPro" id="IPR052158">
    <property type="entry name" value="INH-QAR"/>
</dbReference>
<dbReference type="InterPro" id="IPR018060">
    <property type="entry name" value="HTH_AraC"/>
</dbReference>
<dbReference type="Gene3D" id="1.10.10.60">
    <property type="entry name" value="Homeodomain-like"/>
    <property type="match status" value="2"/>
</dbReference>